<proteinExistence type="predicted"/>
<reference evidence="1 2" key="1">
    <citation type="submission" date="2020-02" db="EMBL/GenBank/DDBJ databases">
        <title>Draft genome sequence of two Spirosoma agri KCTC 52727 and Spirosoma terrae KCTC 52035.</title>
        <authorList>
            <person name="Rojas J."/>
            <person name="Ambika Manirajan B."/>
            <person name="Suarez C."/>
            <person name="Ratering S."/>
            <person name="Schnell S."/>
        </authorList>
    </citation>
    <scope>NUCLEOTIDE SEQUENCE [LARGE SCALE GENOMIC DNA]</scope>
    <source>
        <strain evidence="1 2">KCTC 52035</strain>
    </source>
</reference>
<gene>
    <name evidence="1" type="ORF">GK108_07500</name>
</gene>
<dbReference type="Pfam" id="PF19952">
    <property type="entry name" value="DUF6414"/>
    <property type="match status" value="1"/>
</dbReference>
<dbReference type="Proteomes" id="UP000474175">
    <property type="component" value="Unassembled WGS sequence"/>
</dbReference>
<evidence type="ECO:0000313" key="2">
    <source>
        <dbReference type="Proteomes" id="UP000474175"/>
    </source>
</evidence>
<dbReference type="AlphaFoldDB" id="A0A6L9L7J6"/>
<sequence length="344" mass="39586">MSQLITLSKPEEKVMTNLLKIENSATKKIKSFQYLDTDKMYSISSQIFEGLTDYVLSSKQKSTEESNTQKGREWGSGRILADIIEESATTTEKRFLHDYSYNLFEDALVRAQRVIELDETNIAENITNINDKSFVRITGKALFNDTNRVVKSLTNFNEFGYAVWYMTQGKDLVKAYKENKASANKIVDRNKKAATLSHIDGIVNFKELIEEAGLYIDPEHLHNMAYLLDYGYEGQFEIQLPLYLEDSAYLFSAQLKRGMLKEEEALLIRKFSRETEKEFTVFGILTQSRGVSEKLDSYRKTDSDQTLKQALMNFVSTLTKLEDTFTGKLEHEYVIDPIAVYIEL</sequence>
<organism evidence="1 2">
    <name type="scientific">Spirosoma terrae</name>
    <dbReference type="NCBI Taxonomy" id="1968276"/>
    <lineage>
        <taxon>Bacteria</taxon>
        <taxon>Pseudomonadati</taxon>
        <taxon>Bacteroidota</taxon>
        <taxon>Cytophagia</taxon>
        <taxon>Cytophagales</taxon>
        <taxon>Cytophagaceae</taxon>
        <taxon>Spirosoma</taxon>
    </lineage>
</organism>
<dbReference type="RefSeq" id="WP_163945154.1">
    <property type="nucleotide sequence ID" value="NZ_JAAFZH010000002.1"/>
</dbReference>
<accession>A0A6L9L7J6</accession>
<dbReference type="InterPro" id="IPR045633">
    <property type="entry name" value="DUF6414"/>
</dbReference>
<protein>
    <submittedName>
        <fullName evidence="1">Uncharacterized protein</fullName>
    </submittedName>
</protein>
<keyword evidence="2" id="KW-1185">Reference proteome</keyword>
<evidence type="ECO:0000313" key="1">
    <source>
        <dbReference type="EMBL" id="NDU94713.1"/>
    </source>
</evidence>
<comment type="caution">
    <text evidence="1">The sequence shown here is derived from an EMBL/GenBank/DDBJ whole genome shotgun (WGS) entry which is preliminary data.</text>
</comment>
<dbReference type="EMBL" id="JAAFZH010000002">
    <property type="protein sequence ID" value="NDU94713.1"/>
    <property type="molecule type" value="Genomic_DNA"/>
</dbReference>
<name>A0A6L9L7J6_9BACT</name>